<dbReference type="AlphaFoldDB" id="A0A5S6QHH4"/>
<accession>A0A5S6QHH4</accession>
<sequence>MDGCKGRNATIRASESVKWSAGSFSIRYGTLVETRTKERLASVKALQDNLASRKVIHCIPSASQRRKTRVNFPIPLESLSLCWDS</sequence>
<dbReference type="WBParaSite" id="TMUE_2000006312.1">
    <property type="protein sequence ID" value="TMUE_2000006312.1"/>
    <property type="gene ID" value="WBGene00287995"/>
</dbReference>
<proteinExistence type="predicted"/>
<reference evidence="2" key="1">
    <citation type="submission" date="2019-12" db="UniProtKB">
        <authorList>
            <consortium name="WormBaseParasite"/>
        </authorList>
    </citation>
    <scope>IDENTIFICATION</scope>
</reference>
<name>A0A5S6QHH4_TRIMR</name>
<dbReference type="Proteomes" id="UP000046395">
    <property type="component" value="Unassembled WGS sequence"/>
</dbReference>
<organism evidence="1 2">
    <name type="scientific">Trichuris muris</name>
    <name type="common">Mouse whipworm</name>
    <dbReference type="NCBI Taxonomy" id="70415"/>
    <lineage>
        <taxon>Eukaryota</taxon>
        <taxon>Metazoa</taxon>
        <taxon>Ecdysozoa</taxon>
        <taxon>Nematoda</taxon>
        <taxon>Enoplea</taxon>
        <taxon>Dorylaimia</taxon>
        <taxon>Trichinellida</taxon>
        <taxon>Trichuridae</taxon>
        <taxon>Trichuris</taxon>
    </lineage>
</organism>
<keyword evidence="1" id="KW-1185">Reference proteome</keyword>
<evidence type="ECO:0000313" key="1">
    <source>
        <dbReference type="Proteomes" id="UP000046395"/>
    </source>
</evidence>
<protein>
    <submittedName>
        <fullName evidence="2">Uncharacterized protein</fullName>
    </submittedName>
</protein>
<evidence type="ECO:0000313" key="2">
    <source>
        <dbReference type="WBParaSite" id="TMUE_2000006312.1"/>
    </source>
</evidence>